<accession>A0A2I5HFD3</accession>
<reference evidence="2 3" key="1">
    <citation type="submission" date="2017-09" db="EMBL/GenBank/DDBJ databases">
        <title>Complete genome of Salmonella enterica subsp. diarizonae isolated from stool of a patient with bacterial enteropathy.</title>
        <authorList>
            <person name="Zhou J."/>
            <person name="Chen Q."/>
            <person name="Guo L."/>
            <person name="Fan J."/>
        </authorList>
    </citation>
    <scope>NUCLEOTIDE SEQUENCE [LARGE SCALE GENOMIC DNA]</scope>
    <source>
        <strain evidence="2 3">HZS154</strain>
    </source>
</reference>
<dbReference type="EMBL" id="CP023345">
    <property type="protein sequence ID" value="ATW54234.1"/>
    <property type="molecule type" value="Genomic_DNA"/>
</dbReference>
<dbReference type="Pfam" id="PF04860">
    <property type="entry name" value="Phage_portal"/>
    <property type="match status" value="1"/>
</dbReference>
<dbReference type="PIRSF" id="PIRSF018494">
    <property type="entry name" value="PBSX_VPQ"/>
    <property type="match status" value="1"/>
</dbReference>
<organism evidence="2 3">
    <name type="scientific">Salmonella diarizonae</name>
    <dbReference type="NCBI Taxonomy" id="59204"/>
    <lineage>
        <taxon>Bacteria</taxon>
        <taxon>Pseudomonadati</taxon>
        <taxon>Pseudomonadota</taxon>
        <taxon>Gammaproteobacteria</taxon>
        <taxon>Enterobacterales</taxon>
        <taxon>Enterobacteriaceae</taxon>
        <taxon>Salmonella</taxon>
    </lineage>
</organism>
<dbReference type="InterPro" id="IPR006944">
    <property type="entry name" value="Phage/GTA_portal"/>
</dbReference>
<comment type="similarity">
    <text evidence="1">Belongs to the phage portal family. PBSX subfamily.</text>
</comment>
<protein>
    <submittedName>
        <fullName evidence="2">Phage portal protein</fullName>
    </submittedName>
</protein>
<name>A0A2I5HFD3_SALDZ</name>
<evidence type="ECO:0000313" key="3">
    <source>
        <dbReference type="Proteomes" id="UP000230639"/>
    </source>
</evidence>
<dbReference type="InterPro" id="IPR006430">
    <property type="entry name" value="Phage_portal_PBSX"/>
</dbReference>
<evidence type="ECO:0000313" key="2">
    <source>
        <dbReference type="EMBL" id="ATW54234.1"/>
    </source>
</evidence>
<dbReference type="AlphaFoldDB" id="A0A2I5HFD3"/>
<evidence type="ECO:0000256" key="1">
    <source>
        <dbReference type="ARBA" id="ARBA00006799"/>
    </source>
</evidence>
<proteinExistence type="inferred from homology"/>
<dbReference type="Proteomes" id="UP000230639">
    <property type="component" value="Chromosome"/>
</dbReference>
<dbReference type="NCBIfam" id="TIGR01540">
    <property type="entry name" value="portal_PBSX"/>
    <property type="match status" value="1"/>
</dbReference>
<sequence>MNEITDTPELQAGNGTEVFTFGDPIPMLDQRDIFDYLECPVIQDTWYDPPLSFDGLAQSLRSGIHHSSPIFVKANLLVSTLRTNKMLGEFDAQGFILDYLVFGNGFLELRRNGLGEPWKLKRSLAKYTRVGVEPDTYWFVGGAREPYKFPKGNVFHLMEPDINQEVYGLPQYLAALHSTWLSESAVLFRRKYYINGGHMGFVLYMTTPQANKEDVDNIREAMQKAKGVGNFKNMFVWAPNGAEKGIQVIPISEIATKDDFSAIKKETRADQLIAHRVPPQMMGIVPENDGGFGDVEKAARVFARNELVPLQARIREINAWLGEEVIAFDPYVLDAAELDPASLIPAR</sequence>
<dbReference type="RefSeq" id="WP_100212345.1">
    <property type="nucleotide sequence ID" value="NZ_CP023345.1"/>
</dbReference>
<gene>
    <name evidence="2" type="ORF">CNQ75_06660</name>
</gene>
<dbReference type="InterPro" id="IPR030935">
    <property type="entry name" value="PBSX_Proteobac"/>
</dbReference>